<dbReference type="STRING" id="1121429.SAMN02745133_00909"/>
<feature type="transmembrane region" description="Helical" evidence="7">
    <location>
        <begin position="328"/>
        <end position="346"/>
    </location>
</feature>
<name>A0A1M4VF67_9FIRM</name>
<evidence type="ECO:0000256" key="1">
    <source>
        <dbReference type="ARBA" id="ARBA00004651"/>
    </source>
</evidence>
<dbReference type="PANTHER" id="PTHR40074">
    <property type="entry name" value="O-ACETYLTRANSFERASE WECH"/>
    <property type="match status" value="1"/>
</dbReference>
<dbReference type="Proteomes" id="UP000184148">
    <property type="component" value="Unassembled WGS sequence"/>
</dbReference>
<feature type="transmembrane region" description="Helical" evidence="7">
    <location>
        <begin position="12"/>
        <end position="33"/>
    </location>
</feature>
<keyword evidence="9" id="KW-0378">Hydrolase</keyword>
<dbReference type="OrthoDB" id="569695at2"/>
<feature type="transmembrane region" description="Helical" evidence="7">
    <location>
        <begin position="189"/>
        <end position="209"/>
    </location>
</feature>
<keyword evidence="10" id="KW-1185">Reference proteome</keyword>
<comment type="similarity">
    <text evidence="2">Belongs to the acyltransferase 3 family.</text>
</comment>
<dbReference type="AlphaFoldDB" id="A0A1M4VF67"/>
<proteinExistence type="inferred from homology"/>
<feature type="transmembrane region" description="Helical" evidence="7">
    <location>
        <begin position="53"/>
        <end position="70"/>
    </location>
</feature>
<keyword evidence="9" id="KW-0808">Transferase</keyword>
<sequence>MSAVNKQSLEEIEITRGMAILAVLFIHITGLPVRALEPGISSYIFYTLVNRGMQFAVPLFLMISALVLAYRTGLAAEINLPEFYRKRWRRAVVPFLVWTTLYLALRFLILHDIPYISLKQGLLWYGFGKGFFHLYFLSVVIQFYLLFPVIHKWWRICRPGFITAVLLFGTAQAAFYWVNRLYIYQHFNYTGSLVFSYIFPIGIGLWMGYNTGYWVPWWKKYRTVFVALAAAAGIFYLNRHFAILDKIKISTFYFQMAWTLYVTALGICVIFLARWLAARQGSPGALLAGFFLKTGQFSYGIYLIHPFFLLVWQKIFVAESTTAMHLSVWGGFFIILGLSCLTTYLLERTVLARPLFGVTPKK</sequence>
<dbReference type="InterPro" id="IPR002656">
    <property type="entry name" value="Acyl_transf_3_dom"/>
</dbReference>
<evidence type="ECO:0000256" key="6">
    <source>
        <dbReference type="ARBA" id="ARBA00023136"/>
    </source>
</evidence>
<evidence type="ECO:0000259" key="8">
    <source>
        <dbReference type="Pfam" id="PF01757"/>
    </source>
</evidence>
<evidence type="ECO:0000313" key="10">
    <source>
        <dbReference type="Proteomes" id="UP000184148"/>
    </source>
</evidence>
<keyword evidence="3" id="KW-1003">Cell membrane</keyword>
<feature type="transmembrane region" description="Helical" evidence="7">
    <location>
        <begin position="297"/>
        <end position="316"/>
    </location>
</feature>
<feature type="transmembrane region" description="Helical" evidence="7">
    <location>
        <begin position="258"/>
        <end position="277"/>
    </location>
</feature>
<dbReference type="GO" id="GO:0016787">
    <property type="term" value="F:hydrolase activity"/>
    <property type="evidence" value="ECO:0007669"/>
    <property type="project" value="UniProtKB-KW"/>
</dbReference>
<accession>A0A1M4VF67</accession>
<feature type="transmembrane region" description="Helical" evidence="7">
    <location>
        <begin position="221"/>
        <end position="238"/>
    </location>
</feature>
<dbReference type="GO" id="GO:0009246">
    <property type="term" value="P:enterobacterial common antigen biosynthetic process"/>
    <property type="evidence" value="ECO:0007669"/>
    <property type="project" value="TreeGrafter"/>
</dbReference>
<keyword evidence="6 7" id="KW-0472">Membrane</keyword>
<keyword evidence="5 7" id="KW-1133">Transmembrane helix</keyword>
<evidence type="ECO:0000256" key="2">
    <source>
        <dbReference type="ARBA" id="ARBA00007400"/>
    </source>
</evidence>
<organism evidence="9 10">
    <name type="scientific">Desulforamulus putei DSM 12395</name>
    <dbReference type="NCBI Taxonomy" id="1121429"/>
    <lineage>
        <taxon>Bacteria</taxon>
        <taxon>Bacillati</taxon>
        <taxon>Bacillota</taxon>
        <taxon>Clostridia</taxon>
        <taxon>Eubacteriales</taxon>
        <taxon>Peptococcaceae</taxon>
        <taxon>Desulforamulus</taxon>
    </lineage>
</organism>
<evidence type="ECO:0000256" key="3">
    <source>
        <dbReference type="ARBA" id="ARBA00022475"/>
    </source>
</evidence>
<dbReference type="GO" id="GO:0005886">
    <property type="term" value="C:plasma membrane"/>
    <property type="evidence" value="ECO:0007669"/>
    <property type="project" value="UniProtKB-SubCell"/>
</dbReference>
<feature type="transmembrane region" description="Helical" evidence="7">
    <location>
        <begin position="91"/>
        <end position="110"/>
    </location>
</feature>
<feature type="domain" description="Acyltransferase 3" evidence="8">
    <location>
        <begin position="11"/>
        <end position="345"/>
    </location>
</feature>
<dbReference type="RefSeq" id="WP_073236383.1">
    <property type="nucleotide sequence ID" value="NZ_FQUY01000004.1"/>
</dbReference>
<feature type="transmembrane region" description="Helical" evidence="7">
    <location>
        <begin position="122"/>
        <end position="147"/>
    </location>
</feature>
<dbReference type="GO" id="GO:0016413">
    <property type="term" value="F:O-acetyltransferase activity"/>
    <property type="evidence" value="ECO:0007669"/>
    <property type="project" value="TreeGrafter"/>
</dbReference>
<keyword evidence="9" id="KW-0012">Acyltransferase</keyword>
<gene>
    <name evidence="9" type="ORF">SAMN02745133_00909</name>
</gene>
<keyword evidence="4 7" id="KW-0812">Transmembrane</keyword>
<evidence type="ECO:0000256" key="5">
    <source>
        <dbReference type="ARBA" id="ARBA00022989"/>
    </source>
</evidence>
<dbReference type="PANTHER" id="PTHR40074:SF2">
    <property type="entry name" value="O-ACETYLTRANSFERASE WECH"/>
    <property type="match status" value="1"/>
</dbReference>
<evidence type="ECO:0000313" key="9">
    <source>
        <dbReference type="EMBL" id="SHE67607.1"/>
    </source>
</evidence>
<protein>
    <submittedName>
        <fullName evidence="9">Peptidoglycan/LPS O-acetylase OafA/YrhL, contains acyltransferase and SGNH-hydrolase domains</fullName>
    </submittedName>
</protein>
<dbReference type="Pfam" id="PF01757">
    <property type="entry name" value="Acyl_transf_3"/>
    <property type="match status" value="1"/>
</dbReference>
<reference evidence="10" key="1">
    <citation type="submission" date="2016-11" db="EMBL/GenBank/DDBJ databases">
        <authorList>
            <person name="Varghese N."/>
            <person name="Submissions S."/>
        </authorList>
    </citation>
    <scope>NUCLEOTIDE SEQUENCE [LARGE SCALE GENOMIC DNA]</scope>
    <source>
        <strain evidence="10">DSM 12395</strain>
    </source>
</reference>
<evidence type="ECO:0000256" key="7">
    <source>
        <dbReference type="SAM" id="Phobius"/>
    </source>
</evidence>
<dbReference type="EMBL" id="FQUY01000004">
    <property type="protein sequence ID" value="SHE67607.1"/>
    <property type="molecule type" value="Genomic_DNA"/>
</dbReference>
<feature type="transmembrane region" description="Helical" evidence="7">
    <location>
        <begin position="159"/>
        <end position="177"/>
    </location>
</feature>
<evidence type="ECO:0000256" key="4">
    <source>
        <dbReference type="ARBA" id="ARBA00022692"/>
    </source>
</evidence>
<comment type="subcellular location">
    <subcellularLocation>
        <location evidence="1">Cell membrane</location>
        <topology evidence="1">Multi-pass membrane protein</topology>
    </subcellularLocation>
</comment>